<dbReference type="Gene3D" id="1.25.40.10">
    <property type="entry name" value="Tetratricopeptide repeat domain"/>
    <property type="match status" value="1"/>
</dbReference>
<feature type="compositionally biased region" description="Low complexity" evidence="1">
    <location>
        <begin position="87"/>
        <end position="100"/>
    </location>
</feature>
<feature type="compositionally biased region" description="Low complexity" evidence="1">
    <location>
        <begin position="240"/>
        <end position="251"/>
    </location>
</feature>
<dbReference type="EMBL" id="JAWJZF010000523">
    <property type="protein sequence ID" value="MDX2297545.1"/>
    <property type="molecule type" value="Genomic_DNA"/>
</dbReference>
<proteinExistence type="predicted"/>
<keyword evidence="2" id="KW-1133">Transmembrane helix</keyword>
<feature type="compositionally biased region" description="Low complexity" evidence="1">
    <location>
        <begin position="162"/>
        <end position="179"/>
    </location>
</feature>
<comment type="caution">
    <text evidence="3">The sequence shown here is derived from an EMBL/GenBank/DDBJ whole genome shotgun (WGS) entry which is preliminary data.</text>
</comment>
<evidence type="ECO:0000313" key="3">
    <source>
        <dbReference type="EMBL" id="MDX2297545.1"/>
    </source>
</evidence>
<accession>A0ABU4KIC8</accession>
<evidence type="ECO:0000313" key="4">
    <source>
        <dbReference type="Proteomes" id="UP001278571"/>
    </source>
</evidence>
<protein>
    <submittedName>
        <fullName evidence="3">Uncharacterized protein</fullName>
    </submittedName>
</protein>
<keyword evidence="2" id="KW-0812">Transmembrane</keyword>
<feature type="transmembrane region" description="Helical" evidence="2">
    <location>
        <begin position="355"/>
        <end position="377"/>
    </location>
</feature>
<feature type="compositionally biased region" description="Gly residues" evidence="1">
    <location>
        <begin position="117"/>
        <end position="161"/>
    </location>
</feature>
<feature type="compositionally biased region" description="Gly residues" evidence="1">
    <location>
        <begin position="58"/>
        <end position="73"/>
    </location>
</feature>
<feature type="region of interest" description="Disordered" evidence="1">
    <location>
        <begin position="240"/>
        <end position="265"/>
    </location>
</feature>
<dbReference type="Proteomes" id="UP001278571">
    <property type="component" value="Unassembled WGS sequence"/>
</dbReference>
<feature type="compositionally biased region" description="Basic and acidic residues" evidence="1">
    <location>
        <begin position="7"/>
        <end position="27"/>
    </location>
</feature>
<feature type="region of interest" description="Disordered" evidence="1">
    <location>
        <begin position="1"/>
        <end position="220"/>
    </location>
</feature>
<evidence type="ECO:0000256" key="1">
    <source>
        <dbReference type="SAM" id="MobiDB-lite"/>
    </source>
</evidence>
<dbReference type="InterPro" id="IPR011990">
    <property type="entry name" value="TPR-like_helical_dom_sf"/>
</dbReference>
<sequence length="766" mass="75776">MAGEEPNDARPRQDAEAPQDARPDRGPQDAPPPGPDLAKPPSGGTGETIMMRPRRAGDGGTNAAGSGAGGAAGAFGPPAPGDGGTGSAPAGASGSPATGGPTPGRGAAGAFGPPAPGGGGSGQVRAGGFGPPPGAGDGPGATVGDAGGFGAPAGSGTGSAPGVGAPAAAGTDASATGSFRLPAPGPAQGPAPWEAPQNGGSHGATAAAGPGATSGGGFGPPTEGYGGGYGGYGPAPGQAPAAAPGWAGAGTLPPPPTAPPGGGGGEARPLQAALIALLNLSCLGLGYVVLRQWLFAALCWAATAGLLVTALPADADGVPQGVLVGYGVFLLAAAADGARRGLRARITFGATVRRLALPLAVLLLAAPVGGAVAWAGAHEDAREEARQQALLARLADADALVKSGVGTDFATAEPSYRRALTTYQELARDHAGSRAAKLVPASLDAYYEAVSAPYDEKKYCAAILPLKHLRSLPGTVDKALLGDRPAGTDEPLAHSLYECGAGALSGTATAAATDHFNDLTATFPQSPYVGKATTAVRDAIRAKAAAVADTSVDRCATTEELRALRTVATGATGLSLAGARADADRGVRKGVFACGTDQFGDEEFTKAVETMNQYVKDYPDGESVDHARSIAIAAQIAAEEPEAGKKLPPATVPGGARMTMVVSNDADDEVELLYTGPVTGKITLKACGGCRSYERLDTLRPGFKPCSGPSSKYPKVTIQLPAGKYHLLQKRAGTGFSTAGDTKSSKATIEPGYSYTNCLYVTKGLY</sequence>
<feature type="transmembrane region" description="Helical" evidence="2">
    <location>
        <begin position="270"/>
        <end position="288"/>
    </location>
</feature>
<keyword evidence="2" id="KW-0472">Membrane</keyword>
<reference evidence="3 4" key="1">
    <citation type="submission" date="2023-10" db="EMBL/GenBank/DDBJ databases">
        <authorList>
            <person name="Wang X.X."/>
        </authorList>
    </citation>
    <scope>NUCLEOTIDE SEQUENCE [LARGE SCALE GENOMIC DNA]</scope>
    <source>
        <strain evidence="3 4">NBRC 12816</strain>
    </source>
</reference>
<feature type="transmembrane region" description="Helical" evidence="2">
    <location>
        <begin position="293"/>
        <end position="311"/>
    </location>
</feature>
<gene>
    <name evidence="3" type="ORF">R2363_35880</name>
</gene>
<name>A0ABU4KIC8_9ACTN</name>
<feature type="compositionally biased region" description="Low complexity" evidence="1">
    <location>
        <begin position="190"/>
        <end position="211"/>
    </location>
</feature>
<feature type="transmembrane region" description="Helical" evidence="2">
    <location>
        <begin position="317"/>
        <end position="335"/>
    </location>
</feature>
<evidence type="ECO:0000256" key="2">
    <source>
        <dbReference type="SAM" id="Phobius"/>
    </source>
</evidence>
<keyword evidence="4" id="KW-1185">Reference proteome</keyword>
<organism evidence="3 4">
    <name type="scientific">Streptomyces roseolus</name>
    <dbReference type="NCBI Taxonomy" id="67358"/>
    <lineage>
        <taxon>Bacteria</taxon>
        <taxon>Bacillati</taxon>
        <taxon>Actinomycetota</taxon>
        <taxon>Actinomycetes</taxon>
        <taxon>Kitasatosporales</taxon>
        <taxon>Streptomycetaceae</taxon>
        <taxon>Streptomyces</taxon>
    </lineage>
</organism>
<dbReference type="RefSeq" id="WP_319013693.1">
    <property type="nucleotide sequence ID" value="NZ_JAWJZF010000523.1"/>
</dbReference>